<gene>
    <name evidence="5" type="ORF">JF922_12540</name>
</gene>
<feature type="binding site" evidence="3">
    <location>
        <position position="325"/>
    </location>
    <ligand>
        <name>substrate</name>
    </ligand>
</feature>
<feature type="binding site" evidence="3">
    <location>
        <begin position="31"/>
        <end position="32"/>
    </location>
    <ligand>
        <name>FAD</name>
        <dbReference type="ChEBI" id="CHEBI:57692"/>
    </ligand>
</feature>
<evidence type="ECO:0000256" key="3">
    <source>
        <dbReference type="PIRSR" id="PIRSR601613-1"/>
    </source>
</evidence>
<protein>
    <submittedName>
        <fullName evidence="5">FAD-dependent oxidoreductase</fullName>
    </submittedName>
</protein>
<dbReference type="Pfam" id="PF01593">
    <property type="entry name" value="Amino_oxidase"/>
    <property type="match status" value="1"/>
</dbReference>
<name>A0A934N399_9BACT</name>
<reference evidence="5" key="1">
    <citation type="submission" date="2020-10" db="EMBL/GenBank/DDBJ databases">
        <title>Ca. Dormibacterota MAGs.</title>
        <authorList>
            <person name="Montgomery K."/>
        </authorList>
    </citation>
    <scope>NUCLEOTIDE SEQUENCE [LARGE SCALE GENOMIC DNA]</scope>
    <source>
        <strain evidence="5">SC8812_S17_10</strain>
    </source>
</reference>
<organism evidence="5 6">
    <name type="scientific">Candidatus Nephthysia bennettiae</name>
    <dbReference type="NCBI Taxonomy" id="3127016"/>
    <lineage>
        <taxon>Bacteria</taxon>
        <taxon>Bacillati</taxon>
        <taxon>Candidatus Dormiibacterota</taxon>
        <taxon>Candidatus Dormibacteria</taxon>
        <taxon>Candidatus Dormibacterales</taxon>
        <taxon>Candidatus Dormibacteraceae</taxon>
        <taxon>Candidatus Nephthysia</taxon>
    </lineage>
</organism>
<keyword evidence="6" id="KW-1185">Reference proteome</keyword>
<dbReference type="InterPro" id="IPR036188">
    <property type="entry name" value="FAD/NAD-bd_sf"/>
</dbReference>
<sequence length="424" mass="46101">MRRRDVLILGAGLSGLSAALRLSDLDVELLEASEVIGGRTRSRPLPGGAWINYGAQYVTDDRPTVVEMADSLGVELLPSEAFEDYWRMLLPTDPGARAEAERAVARIEAEQANPRPMTLPELDGQSFADWLGPLSEEAADYFDRVCQLMNSSSIVELSAVGGFWVWGDQRSGPWNTPDIPRHDRGELIVAGGTGELAAAAARAAGVPVSLSTAVTRVRRDGDGYAVETEVRGRPEEVWARRLVCALPAPIALSVILELPPWKREALFAVRYGRWISTPIVIAPADQAPAPFELVASRPRVRYNADSWMARTPGDMAAGGGCFHSFMADAAARVVWDDSDESIKSGAVRAFLAAHPEYGERIERVDIERWRYGLPQYRVGLMRHFQALSEAVGGIHFAGDYTLQSNMEGAVRSGLRAGEGVAAAF</sequence>
<evidence type="ECO:0000256" key="1">
    <source>
        <dbReference type="ARBA" id="ARBA00001974"/>
    </source>
</evidence>
<evidence type="ECO:0000313" key="6">
    <source>
        <dbReference type="Proteomes" id="UP000612893"/>
    </source>
</evidence>
<dbReference type="PRINTS" id="PR00757">
    <property type="entry name" value="AMINEOXDASEF"/>
</dbReference>
<dbReference type="SUPFAM" id="SSF51905">
    <property type="entry name" value="FAD/NAD(P)-binding domain"/>
    <property type="match status" value="1"/>
</dbReference>
<comment type="cofactor">
    <cofactor evidence="1">
        <name>FAD</name>
        <dbReference type="ChEBI" id="CHEBI:57692"/>
    </cofactor>
</comment>
<feature type="domain" description="Amine oxidase" evidence="4">
    <location>
        <begin position="13"/>
        <end position="416"/>
    </location>
</feature>
<accession>A0A934N399</accession>
<dbReference type="InterPro" id="IPR001613">
    <property type="entry name" value="Flavin_amine_oxidase"/>
</dbReference>
<feature type="binding site" evidence="3">
    <location>
        <position position="14"/>
    </location>
    <ligand>
        <name>FAD</name>
        <dbReference type="ChEBI" id="CHEBI:57692"/>
    </ligand>
</feature>
<evidence type="ECO:0000256" key="2">
    <source>
        <dbReference type="ARBA" id="ARBA00023002"/>
    </source>
</evidence>
<dbReference type="Gene3D" id="3.50.50.60">
    <property type="entry name" value="FAD/NAD(P)-binding domain"/>
    <property type="match status" value="1"/>
</dbReference>
<dbReference type="PANTHER" id="PTHR42923">
    <property type="entry name" value="PROTOPORPHYRINOGEN OXIDASE"/>
    <property type="match status" value="1"/>
</dbReference>
<dbReference type="GO" id="GO:0016491">
    <property type="term" value="F:oxidoreductase activity"/>
    <property type="evidence" value="ECO:0007669"/>
    <property type="project" value="UniProtKB-KW"/>
</dbReference>
<dbReference type="InterPro" id="IPR002937">
    <property type="entry name" value="Amino_oxidase"/>
</dbReference>
<evidence type="ECO:0000313" key="5">
    <source>
        <dbReference type="EMBL" id="MBJ7598895.1"/>
    </source>
</evidence>
<dbReference type="EMBL" id="JAEKNR010000133">
    <property type="protein sequence ID" value="MBJ7598895.1"/>
    <property type="molecule type" value="Genomic_DNA"/>
</dbReference>
<feature type="binding site" evidence="3">
    <location>
        <position position="214"/>
    </location>
    <ligand>
        <name>FAD</name>
        <dbReference type="ChEBI" id="CHEBI:57692"/>
    </ligand>
</feature>
<proteinExistence type="predicted"/>
<comment type="caution">
    <text evidence="5">The sequence shown here is derived from an EMBL/GenBank/DDBJ whole genome shotgun (WGS) entry which is preliminary data.</text>
</comment>
<dbReference type="Proteomes" id="UP000612893">
    <property type="component" value="Unassembled WGS sequence"/>
</dbReference>
<dbReference type="RefSeq" id="WP_338202109.1">
    <property type="nucleotide sequence ID" value="NZ_JAEKNR010000133.1"/>
</dbReference>
<keyword evidence="2" id="KW-0560">Oxidoreductase</keyword>
<dbReference type="InterPro" id="IPR050464">
    <property type="entry name" value="Zeta_carotene_desat/Oxidored"/>
</dbReference>
<dbReference type="AlphaFoldDB" id="A0A934N399"/>
<evidence type="ECO:0000259" key="4">
    <source>
        <dbReference type="Pfam" id="PF01593"/>
    </source>
</evidence>